<proteinExistence type="inferred from homology"/>
<evidence type="ECO:0000256" key="1">
    <source>
        <dbReference type="ARBA" id="ARBA00007169"/>
    </source>
</evidence>
<dbReference type="EMBL" id="CP029788">
    <property type="protein sequence ID" value="AWT45255.1"/>
    <property type="molecule type" value="Genomic_DNA"/>
</dbReference>
<comment type="similarity">
    <text evidence="1">Belongs to the thioesterase family.</text>
</comment>
<dbReference type="InterPro" id="IPR029058">
    <property type="entry name" value="AB_hydrolase_fold"/>
</dbReference>
<dbReference type="PANTHER" id="PTHR11487">
    <property type="entry name" value="THIOESTERASE"/>
    <property type="match status" value="1"/>
</dbReference>
<keyword evidence="5" id="KW-1185">Reference proteome</keyword>
<reference evidence="4 5" key="1">
    <citation type="submission" date="2018-06" db="EMBL/GenBank/DDBJ databases">
        <title>The complete genome sequence of a nosiheptide producer Streptomyces actuosus ATCC 25421: deducing the ability of producing a new class III lantibiotics.</title>
        <authorList>
            <person name="Liu W."/>
            <person name="Sun F."/>
            <person name="Hu Y."/>
        </authorList>
    </citation>
    <scope>NUCLEOTIDE SEQUENCE [LARGE SCALE GENOMIC DNA]</scope>
    <source>
        <strain evidence="4 5">ATCC 25421</strain>
    </source>
</reference>
<dbReference type="SMART" id="SM00824">
    <property type="entry name" value="PKS_TE"/>
    <property type="match status" value="1"/>
</dbReference>
<evidence type="ECO:0000259" key="3">
    <source>
        <dbReference type="SMART" id="SM00824"/>
    </source>
</evidence>
<dbReference type="KEGG" id="sact:DMT42_25200"/>
<evidence type="ECO:0000313" key="4">
    <source>
        <dbReference type="EMBL" id="AWT45255.1"/>
    </source>
</evidence>
<dbReference type="AlphaFoldDB" id="A0A2U9P827"/>
<feature type="domain" description="Thioesterase TesA-like" evidence="3">
    <location>
        <begin position="40"/>
        <end position="261"/>
    </location>
</feature>
<dbReference type="InterPro" id="IPR001031">
    <property type="entry name" value="Thioesterase"/>
</dbReference>
<dbReference type="GO" id="GO:0016787">
    <property type="term" value="F:hydrolase activity"/>
    <property type="evidence" value="ECO:0007669"/>
    <property type="project" value="UniProtKB-KW"/>
</dbReference>
<dbReference type="InterPro" id="IPR012223">
    <property type="entry name" value="TEII"/>
</dbReference>
<accession>A0A2U9P827</accession>
<dbReference type="Gene3D" id="3.40.50.1820">
    <property type="entry name" value="alpha/beta hydrolase"/>
    <property type="match status" value="1"/>
</dbReference>
<dbReference type="Proteomes" id="UP000247634">
    <property type="component" value="Chromosome"/>
</dbReference>
<dbReference type="GO" id="GO:0008610">
    <property type="term" value="P:lipid biosynthetic process"/>
    <property type="evidence" value="ECO:0007669"/>
    <property type="project" value="TreeGrafter"/>
</dbReference>
<dbReference type="PANTHER" id="PTHR11487:SF0">
    <property type="entry name" value="S-ACYL FATTY ACID SYNTHASE THIOESTERASE, MEDIUM CHAIN"/>
    <property type="match status" value="1"/>
</dbReference>
<gene>
    <name evidence="4" type="ORF">DMT42_25200</name>
</gene>
<dbReference type="InterPro" id="IPR020802">
    <property type="entry name" value="TesA-like"/>
</dbReference>
<dbReference type="OrthoDB" id="8480037at2"/>
<keyword evidence="2" id="KW-0378">Hydrolase</keyword>
<evidence type="ECO:0000313" key="5">
    <source>
        <dbReference type="Proteomes" id="UP000247634"/>
    </source>
</evidence>
<sequence length="266" mass="29388">MCWSAQARWEGKKVTVEDLHTQSRWLKTFRRVARPRCRLVCAPHAGGTAQAYRSWPAGLPADVEVHGVQYPGRQDRLGEPAPHSMDDLIGPIADSLEPFLGEPLALFGHSMGAVVAYEVTLELERRHGQVVDLLAVSGSRAPHERENHDRHALDDEGLIEELRRLNDGFTDLLDSPELLELVLPSIRADFGVVAGYLRTPPVPVRAPLLVLGGSEDPDVSPEQLTRWRACAGGAFGTRVLPGGHFYLDDEQPVLDQLTPWLPGRRS</sequence>
<evidence type="ECO:0000256" key="2">
    <source>
        <dbReference type="ARBA" id="ARBA00022801"/>
    </source>
</evidence>
<dbReference type="SUPFAM" id="SSF53474">
    <property type="entry name" value="alpha/beta-Hydrolases"/>
    <property type="match status" value="1"/>
</dbReference>
<dbReference type="Pfam" id="PF00975">
    <property type="entry name" value="Thioesterase"/>
    <property type="match status" value="1"/>
</dbReference>
<protein>
    <submittedName>
        <fullName evidence="4">Thioesterase</fullName>
    </submittedName>
</protein>
<organism evidence="4 5">
    <name type="scientific">Streptomyces actuosus</name>
    <dbReference type="NCBI Taxonomy" id="1885"/>
    <lineage>
        <taxon>Bacteria</taxon>
        <taxon>Bacillati</taxon>
        <taxon>Actinomycetota</taxon>
        <taxon>Actinomycetes</taxon>
        <taxon>Kitasatosporales</taxon>
        <taxon>Streptomycetaceae</taxon>
        <taxon>Streptomyces</taxon>
    </lineage>
</organism>
<name>A0A2U9P827_STRAS</name>